<feature type="site" description="Transition state stabilizer" evidence="20">
    <location>
        <position position="130"/>
    </location>
</feature>
<comment type="similarity">
    <text evidence="4">Belongs to the glycosyltransferase group 1 family. Glycosyltransferase 30 subfamily.</text>
</comment>
<dbReference type="RefSeq" id="WP_173921235.1">
    <property type="nucleotide sequence ID" value="NZ_CADCXY010000008.1"/>
</dbReference>
<protein>
    <recommendedName>
        <fullName evidence="15 18">3-deoxy-D-manno-octulosonic acid kinase</fullName>
        <shortName evidence="18">Kdo kinase</shortName>
        <ecNumber evidence="18">2.7.1.166</ecNumber>
    </recommendedName>
</protein>
<evidence type="ECO:0000313" key="22">
    <source>
        <dbReference type="EMBL" id="CAB0151919.1"/>
    </source>
</evidence>
<evidence type="ECO:0000256" key="3">
    <source>
        <dbReference type="ARBA" id="ARBA00004713"/>
    </source>
</evidence>
<dbReference type="Proteomes" id="UP000481517">
    <property type="component" value="Unassembled WGS sequence"/>
</dbReference>
<dbReference type="Gene3D" id="3.40.50.2000">
    <property type="entry name" value="Glycogen Phosphorylase B"/>
    <property type="match status" value="1"/>
</dbReference>
<keyword evidence="14 18" id="KW-0472">Membrane</keyword>
<dbReference type="PANTHER" id="PTHR42755">
    <property type="entry name" value="3-DEOXY-MANNO-OCTULOSONATE CYTIDYLYLTRANSFERASE"/>
    <property type="match status" value="1"/>
</dbReference>
<evidence type="ECO:0000256" key="17">
    <source>
        <dbReference type="ARBA" id="ARBA00049183"/>
    </source>
</evidence>
<comment type="catalytic activity">
    <reaction evidence="17">
        <text>lipid IVA (E. coli) + CMP-3-deoxy-beta-D-manno-octulosonate = alpha-Kdo-(2-&gt;6)-lipid IVA (E. coli) + CMP + H(+)</text>
        <dbReference type="Rhea" id="RHEA:28066"/>
        <dbReference type="ChEBI" id="CHEBI:15378"/>
        <dbReference type="ChEBI" id="CHEBI:58603"/>
        <dbReference type="ChEBI" id="CHEBI:60364"/>
        <dbReference type="ChEBI" id="CHEBI:60377"/>
        <dbReference type="ChEBI" id="CHEBI:85987"/>
        <dbReference type="EC" id="2.4.99.12"/>
    </reaction>
</comment>
<dbReference type="Pfam" id="PF04413">
    <property type="entry name" value="Glycos_transf_N"/>
    <property type="match status" value="1"/>
</dbReference>
<feature type="active site" evidence="18">
    <location>
        <position position="609"/>
    </location>
</feature>
<reference evidence="22 23" key="1">
    <citation type="submission" date="2020-02" db="EMBL/GenBank/DDBJ databases">
        <authorList>
            <person name="Rodrigo-Torres L."/>
            <person name="Arahal R. D."/>
            <person name="Lucena T."/>
        </authorList>
    </citation>
    <scope>NUCLEOTIDE SEQUENCE [LARGE SCALE GENOMIC DNA]</scope>
    <source>
        <strain evidence="22 23">CECT 9734</strain>
    </source>
</reference>
<dbReference type="Gene3D" id="1.10.510.10">
    <property type="entry name" value="Transferase(Phosphotransferase) domain 1"/>
    <property type="match status" value="1"/>
</dbReference>
<feature type="domain" description="3-deoxy-D-manno-octulosonic-acid transferase N-terminal" evidence="21">
    <location>
        <begin position="33"/>
        <end position="210"/>
    </location>
</feature>
<dbReference type="GO" id="GO:0016773">
    <property type="term" value="F:phosphotransferase activity, alcohol group as acceptor"/>
    <property type="evidence" value="ECO:0007669"/>
    <property type="project" value="UniProtKB-UniRule"/>
</dbReference>
<evidence type="ECO:0000256" key="1">
    <source>
        <dbReference type="ARBA" id="ARBA00004388"/>
    </source>
</evidence>
<dbReference type="GO" id="GO:0005886">
    <property type="term" value="C:plasma membrane"/>
    <property type="evidence" value="ECO:0007669"/>
    <property type="project" value="UniProtKB-SubCell"/>
</dbReference>
<keyword evidence="7 18" id="KW-0997">Cell inner membrane</keyword>
<evidence type="ECO:0000256" key="6">
    <source>
        <dbReference type="ARBA" id="ARBA00022475"/>
    </source>
</evidence>
<dbReference type="AlphaFoldDB" id="A0A6S6WSP1"/>
<proteinExistence type="inferred from homology"/>
<keyword evidence="9 18" id="KW-0547">Nucleotide-binding</keyword>
<keyword evidence="13 18" id="KW-0448">Lipopolysaccharide biosynthesis</keyword>
<keyword evidence="10 18" id="KW-0418">Kinase</keyword>
<keyword evidence="12" id="KW-0735">Signal-anchor</keyword>
<dbReference type="GO" id="GO:0009245">
    <property type="term" value="P:lipid A biosynthetic process"/>
    <property type="evidence" value="ECO:0007669"/>
    <property type="project" value="TreeGrafter"/>
</dbReference>
<dbReference type="SUPFAM" id="SSF53756">
    <property type="entry name" value="UDP-Glycosyltransferase/glycogen phosphorylase"/>
    <property type="match status" value="1"/>
</dbReference>
<evidence type="ECO:0000256" key="10">
    <source>
        <dbReference type="ARBA" id="ARBA00022777"/>
    </source>
</evidence>
<evidence type="ECO:0000256" key="5">
    <source>
        <dbReference type="ARBA" id="ARBA00010327"/>
    </source>
</evidence>
<gene>
    <name evidence="22" type="primary">waaA</name>
    <name evidence="18" type="synonym">kdkA</name>
    <name evidence="22" type="ORF">PSI9734_02275</name>
</gene>
<evidence type="ECO:0000256" key="16">
    <source>
        <dbReference type="ARBA" id="ARBA00034417"/>
    </source>
</evidence>
<dbReference type="UniPathway" id="UPA00958"/>
<evidence type="ECO:0000313" key="23">
    <source>
        <dbReference type="Proteomes" id="UP000481517"/>
    </source>
</evidence>
<feature type="site" description="Transition state stabilizer" evidence="20">
    <location>
        <position position="208"/>
    </location>
</feature>
<comment type="catalytic activity">
    <reaction evidence="16 18">
        <text>an alpha-Kdo-(2-&gt;6)-lipid IVA + ATP = a 4-O-phospho-alpha-Kdo-(2-&gt;6)-lipid IVA + ADP + H(+)</text>
        <dbReference type="Rhea" id="RHEA:74271"/>
        <dbReference type="ChEBI" id="CHEBI:15378"/>
        <dbReference type="ChEBI" id="CHEBI:30616"/>
        <dbReference type="ChEBI" id="CHEBI:176428"/>
        <dbReference type="ChEBI" id="CHEBI:193140"/>
        <dbReference type="ChEBI" id="CHEBI:456216"/>
        <dbReference type="EC" id="2.7.1.166"/>
    </reaction>
</comment>
<dbReference type="Pfam" id="PF06293">
    <property type="entry name" value="Kdo"/>
    <property type="match status" value="1"/>
</dbReference>
<keyword evidence="11 18" id="KW-0067">ATP-binding</keyword>
<dbReference type="InterPro" id="IPR011009">
    <property type="entry name" value="Kinase-like_dom_sf"/>
</dbReference>
<dbReference type="InterPro" id="IPR007507">
    <property type="entry name" value="Glycos_transf_N"/>
</dbReference>
<evidence type="ECO:0000256" key="20">
    <source>
        <dbReference type="PIRSR" id="PIRSR639901-2"/>
    </source>
</evidence>
<dbReference type="EC" id="2.7.1.166" evidence="18"/>
<evidence type="ECO:0000256" key="12">
    <source>
        <dbReference type="ARBA" id="ARBA00022968"/>
    </source>
</evidence>
<dbReference type="NCBIfam" id="NF004388">
    <property type="entry name" value="PRK05749.1-4"/>
    <property type="match status" value="1"/>
</dbReference>
<dbReference type="InterPro" id="IPR039901">
    <property type="entry name" value="Kdotransferase"/>
</dbReference>
<evidence type="ECO:0000256" key="18">
    <source>
        <dbReference type="HAMAP-Rule" id="MF_00521"/>
    </source>
</evidence>
<dbReference type="PANTHER" id="PTHR42755:SF1">
    <property type="entry name" value="3-DEOXY-D-MANNO-OCTULOSONIC ACID TRANSFERASE, MITOCHONDRIAL-RELATED"/>
    <property type="match status" value="1"/>
</dbReference>
<keyword evidence="12" id="KW-0812">Transmembrane</keyword>
<dbReference type="SUPFAM" id="SSF56112">
    <property type="entry name" value="Protein kinase-like (PK-like)"/>
    <property type="match status" value="1"/>
</dbReference>
<sequence>MTWLYRLLIRTCVPLAFVYLWLRGAKAPAYRRRWRERLALQAIPIQARHGLLIHCVSVGETVAARQLIERLLQQYPSLPVTLSSMTPTASELARSLFGERVHHLYLPLDTPAAMQRFFNKLAPRAVVILETELWPSLLQQATRRDVPVILLNARMSEKSERTYHKYGWLLGPIWQQLTWVGAQNESSYERFRGLGVGTERIGVRGNLKFDSQAPAELLAEAATLKHQLQRPIVVAASTHNGEDEIVLAAYQKLLHSQPDALLILVPRHPERFAEVASKVEATGFALVRRSSGQLPQPKQQVWLGDSMGELLLWYAVADVAFIGGSLITRGGHNPLEPLATNTPIVTGRHVFNFADIFERLERVQAVRWAEDAKELAECWQQLLTDDDLCFQMQRAATEEFAQDQGATAAMLTDIDQLLVNDEQRPNGTELKSAMELNSMKNIATYSPHKAAEVWYDRRVFDSFENDFFSAEYWRQKGKIKGSATGRSTAWFIDNGEQGMLLRHYYRGGLVGKVNKDRFAREVVSNSRAMAEFELLLQLRERDLPVPKPLAARFERARIWGYRADILVETIPHTQDVFRLLGQRSLTSEEWFSIGAVIRQFHQQGVYHSDLNCHNVMLDKLGKVWLVDFDKCELRPTGEWQQDNLARLLRSLVKETTKAKEASREFHWQEQRDWPQLIAGYDKANKL</sequence>
<dbReference type="NCBIfam" id="NF002475">
    <property type="entry name" value="PRK01723.1"/>
    <property type="match status" value="1"/>
</dbReference>
<dbReference type="InterPro" id="IPR022826">
    <property type="entry name" value="KDO_kinase"/>
</dbReference>
<keyword evidence="6 18" id="KW-1003">Cell membrane</keyword>
<evidence type="ECO:0000256" key="9">
    <source>
        <dbReference type="ARBA" id="ARBA00022741"/>
    </source>
</evidence>
<comment type="similarity">
    <text evidence="5 18">Belongs to the protein kinase superfamily. KdkA/RfaP family.</text>
</comment>
<keyword evidence="23" id="KW-1185">Reference proteome</keyword>
<organism evidence="22 23">
    <name type="scientific">Pseudidiomarina piscicola</name>
    <dbReference type="NCBI Taxonomy" id="2614830"/>
    <lineage>
        <taxon>Bacteria</taxon>
        <taxon>Pseudomonadati</taxon>
        <taxon>Pseudomonadota</taxon>
        <taxon>Gammaproteobacteria</taxon>
        <taxon>Alteromonadales</taxon>
        <taxon>Idiomarinaceae</taxon>
        <taxon>Pseudidiomarina</taxon>
    </lineage>
</organism>
<dbReference type="GO" id="GO:0043842">
    <property type="term" value="F:Kdo transferase activity"/>
    <property type="evidence" value="ECO:0007669"/>
    <property type="project" value="UniProtKB-EC"/>
</dbReference>
<evidence type="ECO:0000256" key="11">
    <source>
        <dbReference type="ARBA" id="ARBA00022840"/>
    </source>
</evidence>
<evidence type="ECO:0000256" key="13">
    <source>
        <dbReference type="ARBA" id="ARBA00022985"/>
    </source>
</evidence>
<evidence type="ECO:0000256" key="15">
    <source>
        <dbReference type="ARBA" id="ARBA00029511"/>
    </source>
</evidence>
<dbReference type="GO" id="GO:0005524">
    <property type="term" value="F:ATP binding"/>
    <property type="evidence" value="ECO:0007669"/>
    <property type="project" value="UniProtKB-UniRule"/>
</dbReference>
<dbReference type="GO" id="GO:0016301">
    <property type="term" value="F:kinase activity"/>
    <property type="evidence" value="ECO:0007669"/>
    <property type="project" value="UniProtKB-KW"/>
</dbReference>
<comment type="subcellular location">
    <subcellularLocation>
        <location evidence="2 18">Cell inner membrane</location>
        <topology evidence="2 18">Peripheral membrane protein</topology>
        <orientation evidence="2 18">Cytoplasmic side</orientation>
    </subcellularLocation>
    <subcellularLocation>
        <location evidence="1">Cell inner membrane</location>
        <topology evidence="1">Single-pass membrane protein</topology>
        <orientation evidence="1">Cytoplasmic side</orientation>
    </subcellularLocation>
</comment>
<dbReference type="FunFam" id="3.40.50.2000:FF:000032">
    <property type="entry name" value="3-deoxy-D-manno-octulosonic acid transferase"/>
    <property type="match status" value="1"/>
</dbReference>
<evidence type="ECO:0000256" key="8">
    <source>
        <dbReference type="ARBA" id="ARBA00022679"/>
    </source>
</evidence>
<dbReference type="GO" id="GO:0009244">
    <property type="term" value="P:lipopolysaccharide core region biosynthetic process"/>
    <property type="evidence" value="ECO:0007669"/>
    <property type="project" value="UniProtKB-UniRule"/>
</dbReference>
<dbReference type="EMBL" id="CADCXY010000008">
    <property type="protein sequence ID" value="CAB0151919.1"/>
    <property type="molecule type" value="Genomic_DNA"/>
</dbReference>
<feature type="active site" description="Proton acceptor" evidence="19">
    <location>
        <position position="60"/>
    </location>
</feature>
<evidence type="ECO:0000256" key="14">
    <source>
        <dbReference type="ARBA" id="ARBA00023136"/>
    </source>
</evidence>
<keyword evidence="8 18" id="KW-0808">Transferase</keyword>
<accession>A0A6S6WSP1</accession>
<evidence type="ECO:0000256" key="19">
    <source>
        <dbReference type="PIRSR" id="PIRSR639901-1"/>
    </source>
</evidence>
<dbReference type="HAMAP" id="MF_00521">
    <property type="entry name" value="KDO_kinase"/>
    <property type="match status" value="1"/>
</dbReference>
<comment type="function">
    <text evidence="18">Catalyzes the ATP-dependent phosphorylation of the 3-deoxy-D-manno-octulosonic acid (Kdo) residue in Kdo-lipid IV(A) at the 4-OH position.</text>
</comment>
<evidence type="ECO:0000256" key="2">
    <source>
        <dbReference type="ARBA" id="ARBA00004515"/>
    </source>
</evidence>
<evidence type="ECO:0000256" key="4">
    <source>
        <dbReference type="ARBA" id="ARBA00006380"/>
    </source>
</evidence>
<dbReference type="Gene3D" id="3.40.50.11720">
    <property type="entry name" value="3-Deoxy-D-manno-octulosonic-acid transferase, N-terminal domain"/>
    <property type="match status" value="1"/>
</dbReference>
<name>A0A6S6WSP1_9GAMM</name>
<evidence type="ECO:0000259" key="21">
    <source>
        <dbReference type="Pfam" id="PF04413"/>
    </source>
</evidence>
<dbReference type="FunFam" id="3.40.50.11720:FF:000001">
    <property type="entry name" value="3-deoxy-D-manno-octulosonic acid transferase"/>
    <property type="match status" value="1"/>
</dbReference>
<comment type="pathway">
    <text evidence="3 18">Bacterial outer membrane biogenesis; LPS core biosynthesis.</text>
</comment>
<keyword evidence="22" id="KW-0328">Glycosyltransferase</keyword>
<dbReference type="InterPro" id="IPR038107">
    <property type="entry name" value="Glycos_transf_N_sf"/>
</dbReference>
<evidence type="ECO:0000256" key="7">
    <source>
        <dbReference type="ARBA" id="ARBA00022519"/>
    </source>
</evidence>